<keyword evidence="2" id="KW-0378">Hydrolase</keyword>
<dbReference type="Proteomes" id="UP001182991">
    <property type="component" value="Unassembled WGS sequence"/>
</dbReference>
<dbReference type="SUPFAM" id="SSF52266">
    <property type="entry name" value="SGNH hydrolase"/>
    <property type="match status" value="1"/>
</dbReference>
<dbReference type="EC" id="3.1.-.-" evidence="2"/>
<evidence type="ECO:0000313" key="3">
    <source>
        <dbReference type="Proteomes" id="UP001182991"/>
    </source>
</evidence>
<proteinExistence type="predicted"/>
<dbReference type="PANTHER" id="PTHR30383">
    <property type="entry name" value="THIOESTERASE 1/PROTEASE 1/LYSOPHOSPHOLIPASE L1"/>
    <property type="match status" value="1"/>
</dbReference>
<dbReference type="Gene3D" id="3.40.50.1110">
    <property type="entry name" value="SGNH hydrolase"/>
    <property type="match status" value="1"/>
</dbReference>
<gene>
    <name evidence="2" type="ORF">RLT85_11845</name>
</gene>
<comment type="caution">
    <text evidence="2">The sequence shown here is derived from an EMBL/GenBank/DDBJ whole genome shotgun (WGS) entry which is preliminary data.</text>
</comment>
<name>A0ABU2KKT2_9FLAO</name>
<dbReference type="EMBL" id="JAVRBG010000012">
    <property type="protein sequence ID" value="MDT0295321.1"/>
    <property type="molecule type" value="Genomic_DNA"/>
</dbReference>
<dbReference type="PANTHER" id="PTHR30383:SF5">
    <property type="entry name" value="SGNH HYDROLASE-TYPE ESTERASE DOMAIN-CONTAINING PROTEIN"/>
    <property type="match status" value="1"/>
</dbReference>
<sequence>MKINLYFIGFLLFSFSNNVSYAQRETAAISYLALGDSYTIGESVLESERWPMQLALRLEKNGMPIKQPQIIAKTGWRSDELLQAMQAQLDEKKYDIISVLIGVNNQYQGYELSIYKKEFKIILEKAISHGNQGKRSVFVLSIPDYGVTPFGKASDKRNISREVKAYNKAARKIAKEMDIPFYNITPISKIAAKDLSLVAKDELHPSGKMYSLWVEKIYTKIQQMVLR</sequence>
<accession>A0ABU2KKT2</accession>
<dbReference type="InterPro" id="IPR013830">
    <property type="entry name" value="SGNH_hydro"/>
</dbReference>
<dbReference type="RefSeq" id="WP_311402261.1">
    <property type="nucleotide sequence ID" value="NZ_JAVRBG010000012.1"/>
</dbReference>
<organism evidence="2 3">
    <name type="scientific">Mesonia ostreae</name>
    <dbReference type="NCBI Taxonomy" id="861110"/>
    <lineage>
        <taxon>Bacteria</taxon>
        <taxon>Pseudomonadati</taxon>
        <taxon>Bacteroidota</taxon>
        <taxon>Flavobacteriia</taxon>
        <taxon>Flavobacteriales</taxon>
        <taxon>Flavobacteriaceae</taxon>
        <taxon>Mesonia</taxon>
    </lineage>
</organism>
<dbReference type="CDD" id="cd01832">
    <property type="entry name" value="SGNH_hydrolase_like_1"/>
    <property type="match status" value="1"/>
</dbReference>
<dbReference type="InterPro" id="IPR051532">
    <property type="entry name" value="Ester_Hydrolysis_Enzymes"/>
</dbReference>
<feature type="domain" description="SGNH hydrolase-type esterase" evidence="1">
    <location>
        <begin position="33"/>
        <end position="210"/>
    </location>
</feature>
<keyword evidence="3" id="KW-1185">Reference proteome</keyword>
<evidence type="ECO:0000313" key="2">
    <source>
        <dbReference type="EMBL" id="MDT0295321.1"/>
    </source>
</evidence>
<dbReference type="GO" id="GO:0016787">
    <property type="term" value="F:hydrolase activity"/>
    <property type="evidence" value="ECO:0007669"/>
    <property type="project" value="UniProtKB-KW"/>
</dbReference>
<reference evidence="3" key="1">
    <citation type="submission" date="2023-07" db="EMBL/GenBank/DDBJ databases">
        <title>Isolating and identifying novel microbial strains from the Mariana Trench.</title>
        <authorList>
            <person name="Fu H."/>
        </authorList>
    </citation>
    <scope>NUCLEOTIDE SEQUENCE [LARGE SCALE GENOMIC DNA]</scope>
    <source>
        <strain evidence="3">T-y2</strain>
    </source>
</reference>
<evidence type="ECO:0000259" key="1">
    <source>
        <dbReference type="Pfam" id="PF13472"/>
    </source>
</evidence>
<dbReference type="Pfam" id="PF13472">
    <property type="entry name" value="Lipase_GDSL_2"/>
    <property type="match status" value="1"/>
</dbReference>
<dbReference type="InterPro" id="IPR036514">
    <property type="entry name" value="SGNH_hydro_sf"/>
</dbReference>
<protein>
    <submittedName>
        <fullName evidence="2">SGNH/GDSL hydrolase family protein</fullName>
        <ecNumber evidence="2">3.1.-.-</ecNumber>
    </submittedName>
</protein>